<organism evidence="2 3">
    <name type="scientific">Saitozyma podzolica</name>
    <dbReference type="NCBI Taxonomy" id="1890683"/>
    <lineage>
        <taxon>Eukaryota</taxon>
        <taxon>Fungi</taxon>
        <taxon>Dikarya</taxon>
        <taxon>Basidiomycota</taxon>
        <taxon>Agaricomycotina</taxon>
        <taxon>Tremellomycetes</taxon>
        <taxon>Tremellales</taxon>
        <taxon>Trimorphomycetaceae</taxon>
        <taxon>Saitozyma</taxon>
    </lineage>
</organism>
<keyword evidence="1" id="KW-0812">Transmembrane</keyword>
<name>A0A427XPP8_9TREE</name>
<dbReference type="Proteomes" id="UP000279259">
    <property type="component" value="Unassembled WGS sequence"/>
</dbReference>
<sequence>MTDATPAASAGDFVRRYDPEIDAKTVNMLVGQGVMEGLALANQRVSRHPVVIVIWLSLGAALDYWMDWLPNPKSMMTKLAPLMGFAFVLVPIVALRTGTPSNLGSTQWRVVGVFTIDGKKAGEVLGSVLGAKEKQKGELTVMDRAGLNVKQPPTKKEGLKQRGKKDTERAADYIVQIRHLDVDQPVRTECIATELLATALDHAFGIVLLCPAPNPADKVIILSNPFAPGGDQLFKKIGFTPVSPEESKYWSQPEAVGLSKWKGRWLSVDRGDWAAMRTAISRKKRSG</sequence>
<keyword evidence="3" id="KW-1185">Reference proteome</keyword>
<feature type="transmembrane region" description="Helical" evidence="1">
    <location>
        <begin position="78"/>
        <end position="95"/>
    </location>
</feature>
<accession>A0A427XPP8</accession>
<protein>
    <submittedName>
        <fullName evidence="2">Uncharacterized protein</fullName>
    </submittedName>
</protein>
<keyword evidence="1" id="KW-1133">Transmembrane helix</keyword>
<proteinExistence type="predicted"/>
<reference evidence="2 3" key="1">
    <citation type="submission" date="2018-11" db="EMBL/GenBank/DDBJ databases">
        <title>Genome sequence of Saitozyma podzolica DSM 27192.</title>
        <authorList>
            <person name="Aliyu H."/>
            <person name="Gorte O."/>
            <person name="Ochsenreither K."/>
        </authorList>
    </citation>
    <scope>NUCLEOTIDE SEQUENCE [LARGE SCALE GENOMIC DNA]</scope>
    <source>
        <strain evidence="2 3">DSM 27192</strain>
    </source>
</reference>
<dbReference type="EMBL" id="RSCD01000032">
    <property type="protein sequence ID" value="RSH80814.1"/>
    <property type="molecule type" value="Genomic_DNA"/>
</dbReference>
<comment type="caution">
    <text evidence="2">The sequence shown here is derived from an EMBL/GenBank/DDBJ whole genome shotgun (WGS) entry which is preliminary data.</text>
</comment>
<dbReference type="OrthoDB" id="2564232at2759"/>
<dbReference type="AlphaFoldDB" id="A0A427XPP8"/>
<evidence type="ECO:0000256" key="1">
    <source>
        <dbReference type="SAM" id="Phobius"/>
    </source>
</evidence>
<keyword evidence="1" id="KW-0472">Membrane</keyword>
<evidence type="ECO:0000313" key="3">
    <source>
        <dbReference type="Proteomes" id="UP000279259"/>
    </source>
</evidence>
<gene>
    <name evidence="2" type="ORF">EHS25_006983</name>
</gene>
<evidence type="ECO:0000313" key="2">
    <source>
        <dbReference type="EMBL" id="RSH80814.1"/>
    </source>
</evidence>
<feature type="transmembrane region" description="Helical" evidence="1">
    <location>
        <begin position="50"/>
        <end position="66"/>
    </location>
</feature>